<evidence type="ECO:0000256" key="9">
    <source>
        <dbReference type="ARBA" id="ARBA00023002"/>
    </source>
</evidence>
<accession>A0ABN9KU54</accession>
<proteinExistence type="inferred from homology"/>
<dbReference type="PROSITE" id="PS00926">
    <property type="entry name" value="LYSYL_OXIDASE"/>
    <property type="match status" value="1"/>
</dbReference>
<keyword evidence="7 13" id="KW-0479">Metal-binding</keyword>
<comment type="similarity">
    <text evidence="3 13">Belongs to the lysyl oxidase family.</text>
</comment>
<evidence type="ECO:0000256" key="8">
    <source>
        <dbReference type="ARBA" id="ARBA00022772"/>
    </source>
</evidence>
<evidence type="ECO:0000256" key="2">
    <source>
        <dbReference type="ARBA" id="ARBA00004239"/>
    </source>
</evidence>
<dbReference type="InterPro" id="IPR019828">
    <property type="entry name" value="Lysyl_oxidase_CS"/>
</dbReference>
<dbReference type="Pfam" id="PF01186">
    <property type="entry name" value="Lysyl_oxidase"/>
    <property type="match status" value="1"/>
</dbReference>
<sequence>MLFLDSRLLQTSAYSPGISEISSRVLLRFPQRVKNRGTADFLPVKPRHSWEWHSCHQHYHSMDSFSQYDLLDSATHRKVAEGHKASFCLEDTSCDLGVRRRYACTAHTQGLSPGCYDTYHANIDCQWIDITDVPPGKYILKDKQSTPAPEQGQEDKKRMSSYEDMRCWTRTPTPIGPDRSRTAPGPHDEFSHPQPSLQTSIFSVLLQKISTMPLKIQYETTTNQFCCIWLDLGDPGAFWEKRSLPKWKIVGYSRDQLLESSPNQGFKLQEANLHIPGAFWEKRSLPKLEDRWVQPGPLLRKHHQTRDSSFSCIFQ</sequence>
<feature type="non-terminal residue" evidence="15">
    <location>
        <position position="315"/>
    </location>
</feature>
<keyword evidence="11" id="KW-1015">Disulfide bond</keyword>
<reference evidence="15" key="1">
    <citation type="submission" date="2023-07" db="EMBL/GenBank/DDBJ databases">
        <authorList>
            <person name="Stuckert A."/>
        </authorList>
    </citation>
    <scope>NUCLEOTIDE SEQUENCE</scope>
</reference>
<evidence type="ECO:0000256" key="4">
    <source>
        <dbReference type="ARBA" id="ARBA00022477"/>
    </source>
</evidence>
<keyword evidence="6" id="KW-0765">Sulfation</keyword>
<keyword evidence="8 13" id="KW-0801">TPQ</keyword>
<keyword evidence="16" id="KW-1185">Reference proteome</keyword>
<dbReference type="Proteomes" id="UP001176940">
    <property type="component" value="Unassembled WGS sequence"/>
</dbReference>
<comment type="catalytic activity">
    <reaction evidence="12 13">
        <text>L-lysyl-[protein] + O2 + H2O = (S)-2-amino-6-oxohexanoyl-[protein] + H2O2 + NH4(+)</text>
        <dbReference type="Rhea" id="RHEA:24544"/>
        <dbReference type="Rhea" id="RHEA-COMP:9752"/>
        <dbReference type="Rhea" id="RHEA-COMP:12448"/>
        <dbReference type="ChEBI" id="CHEBI:15377"/>
        <dbReference type="ChEBI" id="CHEBI:15379"/>
        <dbReference type="ChEBI" id="CHEBI:16240"/>
        <dbReference type="ChEBI" id="CHEBI:28938"/>
        <dbReference type="ChEBI" id="CHEBI:29969"/>
        <dbReference type="ChEBI" id="CHEBI:131803"/>
        <dbReference type="EC" id="1.4.3.13"/>
    </reaction>
</comment>
<organism evidence="15 16">
    <name type="scientific">Ranitomeya imitator</name>
    <name type="common">mimic poison frog</name>
    <dbReference type="NCBI Taxonomy" id="111125"/>
    <lineage>
        <taxon>Eukaryota</taxon>
        <taxon>Metazoa</taxon>
        <taxon>Chordata</taxon>
        <taxon>Craniata</taxon>
        <taxon>Vertebrata</taxon>
        <taxon>Euteleostomi</taxon>
        <taxon>Amphibia</taxon>
        <taxon>Batrachia</taxon>
        <taxon>Anura</taxon>
        <taxon>Neobatrachia</taxon>
        <taxon>Hyloidea</taxon>
        <taxon>Dendrobatidae</taxon>
        <taxon>Dendrobatinae</taxon>
        <taxon>Ranitomeya</taxon>
    </lineage>
</organism>
<comment type="function">
    <text evidence="13">Mediates the post-translational oxidative deamination of lysine residues on target proteins leading to the formation of deaminated lysine (allysine).</text>
</comment>
<keyword evidence="9 13" id="KW-0560">Oxidoreductase</keyword>
<keyword evidence="4 13" id="KW-0886">LTQ</keyword>
<evidence type="ECO:0000256" key="7">
    <source>
        <dbReference type="ARBA" id="ARBA00022723"/>
    </source>
</evidence>
<gene>
    <name evidence="15" type="ORF">RIMI_LOCUS2055420</name>
</gene>
<dbReference type="PANTHER" id="PTHR45817">
    <property type="entry name" value="LYSYL OXIDASE-LIKE-RELATED"/>
    <property type="match status" value="1"/>
</dbReference>
<dbReference type="PRINTS" id="PR00074">
    <property type="entry name" value="LYSYLOXIDASE"/>
</dbReference>
<evidence type="ECO:0000313" key="16">
    <source>
        <dbReference type="Proteomes" id="UP001176940"/>
    </source>
</evidence>
<protein>
    <recommendedName>
        <fullName evidence="13">Lysyl oxidase homolog</fullName>
        <ecNumber evidence="13">1.4.3.13</ecNumber>
    </recommendedName>
</protein>
<dbReference type="PANTHER" id="PTHR45817:SF6">
    <property type="entry name" value="PROTEIN-LYSINE 6-OXIDASE"/>
    <property type="match status" value="1"/>
</dbReference>
<feature type="region of interest" description="Disordered" evidence="14">
    <location>
        <begin position="170"/>
        <end position="193"/>
    </location>
</feature>
<feature type="region of interest" description="Disordered" evidence="14">
    <location>
        <begin position="142"/>
        <end position="161"/>
    </location>
</feature>
<keyword evidence="10 13" id="KW-0186">Copper</keyword>
<evidence type="ECO:0000256" key="14">
    <source>
        <dbReference type="SAM" id="MobiDB-lite"/>
    </source>
</evidence>
<comment type="cofactor">
    <cofactor evidence="1 13">
        <name>Cu cation</name>
        <dbReference type="ChEBI" id="CHEBI:23378"/>
    </cofactor>
</comment>
<evidence type="ECO:0000313" key="15">
    <source>
        <dbReference type="EMBL" id="CAJ0923654.1"/>
    </source>
</evidence>
<dbReference type="EC" id="1.4.3.13" evidence="13"/>
<comment type="PTM">
    <text evidence="13">The lysine tyrosylquinone cross-link (LTQ) is generated by condensation of the epsilon-amino group of a lysine with a topaquinone produced by oxidation of tyrosine.</text>
</comment>
<evidence type="ECO:0000256" key="13">
    <source>
        <dbReference type="RuleBase" id="RU367046"/>
    </source>
</evidence>
<evidence type="ECO:0000256" key="10">
    <source>
        <dbReference type="ARBA" id="ARBA00023008"/>
    </source>
</evidence>
<feature type="compositionally biased region" description="Basic and acidic residues" evidence="14">
    <location>
        <begin position="178"/>
        <end position="191"/>
    </location>
</feature>
<comment type="caution">
    <text evidence="15">The sequence shown here is derived from an EMBL/GenBank/DDBJ whole genome shotgun (WGS) entry which is preliminary data.</text>
</comment>
<evidence type="ECO:0000256" key="5">
    <source>
        <dbReference type="ARBA" id="ARBA00022525"/>
    </source>
</evidence>
<dbReference type="EMBL" id="CAUEEQ010002787">
    <property type="protein sequence ID" value="CAJ0923654.1"/>
    <property type="molecule type" value="Genomic_DNA"/>
</dbReference>
<evidence type="ECO:0000256" key="1">
    <source>
        <dbReference type="ARBA" id="ARBA00001935"/>
    </source>
</evidence>
<name>A0ABN9KU54_9NEOB</name>
<dbReference type="InterPro" id="IPR050912">
    <property type="entry name" value="LOX-like_protein"/>
</dbReference>
<comment type="subcellular location">
    <subcellularLocation>
        <location evidence="2 13">Secreted</location>
        <location evidence="2 13">Extracellular space</location>
    </subcellularLocation>
</comment>
<evidence type="ECO:0000256" key="6">
    <source>
        <dbReference type="ARBA" id="ARBA00022641"/>
    </source>
</evidence>
<keyword evidence="5 13" id="KW-0964">Secreted</keyword>
<dbReference type="InterPro" id="IPR001695">
    <property type="entry name" value="Lysyl_oxidase"/>
</dbReference>
<evidence type="ECO:0000256" key="3">
    <source>
        <dbReference type="ARBA" id="ARBA00007492"/>
    </source>
</evidence>
<evidence type="ECO:0000256" key="11">
    <source>
        <dbReference type="ARBA" id="ARBA00023157"/>
    </source>
</evidence>
<evidence type="ECO:0000256" key="12">
    <source>
        <dbReference type="ARBA" id="ARBA00047861"/>
    </source>
</evidence>